<evidence type="ECO:0000256" key="3">
    <source>
        <dbReference type="SAM" id="MobiDB-lite"/>
    </source>
</evidence>
<reference evidence="5" key="1">
    <citation type="journal article" date="2012" name="Nature">
        <title>The oyster genome reveals stress adaptation and complexity of shell formation.</title>
        <authorList>
            <person name="Zhang G."/>
            <person name="Fang X."/>
            <person name="Guo X."/>
            <person name="Li L."/>
            <person name="Luo R."/>
            <person name="Xu F."/>
            <person name="Yang P."/>
            <person name="Zhang L."/>
            <person name="Wang X."/>
            <person name="Qi H."/>
            <person name="Xiong Z."/>
            <person name="Que H."/>
            <person name="Xie Y."/>
            <person name="Holland P.W."/>
            <person name="Paps J."/>
            <person name="Zhu Y."/>
            <person name="Wu F."/>
            <person name="Chen Y."/>
            <person name="Wang J."/>
            <person name="Peng C."/>
            <person name="Meng J."/>
            <person name="Yang L."/>
            <person name="Liu J."/>
            <person name="Wen B."/>
            <person name="Zhang N."/>
            <person name="Huang Z."/>
            <person name="Zhu Q."/>
            <person name="Feng Y."/>
            <person name="Mount A."/>
            <person name="Hedgecock D."/>
            <person name="Xu Z."/>
            <person name="Liu Y."/>
            <person name="Domazet-Loso T."/>
            <person name="Du Y."/>
            <person name="Sun X."/>
            <person name="Zhang S."/>
            <person name="Liu B."/>
            <person name="Cheng P."/>
            <person name="Jiang X."/>
            <person name="Li J."/>
            <person name="Fan D."/>
            <person name="Wang W."/>
            <person name="Fu W."/>
            <person name="Wang T."/>
            <person name="Wang B."/>
            <person name="Zhang J."/>
            <person name="Peng Z."/>
            <person name="Li Y."/>
            <person name="Li N."/>
            <person name="Wang J."/>
            <person name="Chen M."/>
            <person name="He Y."/>
            <person name="Tan F."/>
            <person name="Song X."/>
            <person name="Zheng Q."/>
            <person name="Huang R."/>
            <person name="Yang H."/>
            <person name="Du X."/>
            <person name="Chen L."/>
            <person name="Yang M."/>
            <person name="Gaffney P.M."/>
            <person name="Wang S."/>
            <person name="Luo L."/>
            <person name="She Z."/>
            <person name="Ming Y."/>
            <person name="Huang W."/>
            <person name="Zhang S."/>
            <person name="Huang B."/>
            <person name="Zhang Y."/>
            <person name="Qu T."/>
            <person name="Ni P."/>
            <person name="Miao G."/>
            <person name="Wang J."/>
            <person name="Wang Q."/>
            <person name="Steinberg C.E."/>
            <person name="Wang H."/>
            <person name="Li N."/>
            <person name="Qian L."/>
            <person name="Zhang G."/>
            <person name="Li Y."/>
            <person name="Yang H."/>
            <person name="Liu X."/>
            <person name="Wang J."/>
            <person name="Yin Y."/>
            <person name="Wang J."/>
        </authorList>
    </citation>
    <scope>NUCLEOTIDE SEQUENCE [LARGE SCALE GENOMIC DNA]</scope>
    <source>
        <strain evidence="5">05x7-T-G4-1.051#20</strain>
    </source>
</reference>
<sequence>MPEDEGKIITGDNTPSFLSTSSTFLVAAPDWLSPSNHINREKGKVGKIDQVGIKRPLDDDYEEDEDDHKRRRGDGPKVELRFLLASKNAGAIIGKGGSNIKRLRQDYKASVTVPDSTSPERVLTIGANLGTALECVLDIIPKLEDYKNYKNNDFDCEMRLLVHQSQAGCIIGRAGFKIKELRERTGAQIKVYSQCCPESTERVVAIGGKPKIVVDCIETIHDLLQTAPPKGPNQPYDPLYWDEFMVPDYGGYSASEGGRGKGGPRGAPPGGRMGGGPMGMRGGVGGGGRGMRGGGGGGGDFRRGGGGGGGGMMRSGGGGGGRGGSGFGGGRGGGSSSGGFGSGGGGFGGGSRQGGNRQGRGGGGNFGGGPMGGGPMGGYGGGSFGGGGSGGGSSGGGGSFGSSGGGSSFGGSGGGGMGSSGGYGGGDYDNFGSGGDSYDDGYDNFGGMGQNFSQDNSGGMGQMFGNEGNLPSTQVTIPKDLAGAIIGKGGARIQEIRRQSNAQIVIDEGLPGSNDRIITITGTHEQIQSAQFLLQSRVVVVEGEEEEVATAEGAVDTTTRCVFSDLTWVLATNQPIYPMLLELLLSVKRYSGKY</sequence>
<dbReference type="Gene3D" id="3.30.1370.10">
    <property type="entry name" value="K Homology domain, type 1"/>
    <property type="match status" value="3"/>
</dbReference>
<dbReference type="AlphaFoldDB" id="K1Q324"/>
<dbReference type="SMART" id="SM00322">
    <property type="entry name" value="KH"/>
    <property type="match status" value="3"/>
</dbReference>
<dbReference type="CDD" id="cd22432">
    <property type="entry name" value="KH-I_HNRNPK_rpt1"/>
    <property type="match status" value="1"/>
</dbReference>
<name>K1Q324_MAGGI</name>
<feature type="domain" description="K Homology" evidence="4">
    <location>
        <begin position="154"/>
        <end position="225"/>
    </location>
</feature>
<dbReference type="InterPro" id="IPR036612">
    <property type="entry name" value="KH_dom_type_1_sf"/>
</dbReference>
<dbReference type="GO" id="GO:0003723">
    <property type="term" value="F:RNA binding"/>
    <property type="evidence" value="ECO:0007669"/>
    <property type="project" value="UniProtKB-UniRule"/>
</dbReference>
<dbReference type="InterPro" id="IPR004087">
    <property type="entry name" value="KH_dom"/>
</dbReference>
<dbReference type="HOGENOM" id="CLU_022670_5_2_1"/>
<feature type="compositionally biased region" description="Gly residues" evidence="3">
    <location>
        <begin position="260"/>
        <end position="380"/>
    </location>
</feature>
<keyword evidence="2" id="KW-0694">RNA-binding</keyword>
<evidence type="ECO:0000259" key="4">
    <source>
        <dbReference type="SMART" id="SM00322"/>
    </source>
</evidence>
<protein>
    <submittedName>
        <fullName evidence="5">Heterogeneous nuclear ribonucleoprotein K</fullName>
    </submittedName>
</protein>
<accession>K1Q324</accession>
<gene>
    <name evidence="5" type="ORF">CGI_10019631</name>
</gene>
<evidence type="ECO:0000256" key="2">
    <source>
        <dbReference type="PROSITE-ProRule" id="PRU00117"/>
    </source>
</evidence>
<feature type="region of interest" description="Disordered" evidence="3">
    <location>
        <begin position="252"/>
        <end position="380"/>
    </location>
</feature>
<dbReference type="PROSITE" id="PS50084">
    <property type="entry name" value="KH_TYPE_1"/>
    <property type="match status" value="3"/>
</dbReference>
<proteinExistence type="predicted"/>
<dbReference type="EMBL" id="JH818284">
    <property type="protein sequence ID" value="EKC23265.1"/>
    <property type="molecule type" value="Genomic_DNA"/>
</dbReference>
<feature type="region of interest" description="Disordered" evidence="3">
    <location>
        <begin position="445"/>
        <end position="472"/>
    </location>
</feature>
<dbReference type="Pfam" id="PF00013">
    <property type="entry name" value="KH_1"/>
    <property type="match status" value="3"/>
</dbReference>
<dbReference type="CDD" id="cd22433">
    <property type="entry name" value="KH-I_HNRNPK_rpt2"/>
    <property type="match status" value="1"/>
</dbReference>
<dbReference type="SUPFAM" id="SSF54791">
    <property type="entry name" value="Eukaryotic type KH-domain (KH-domain type I)"/>
    <property type="match status" value="3"/>
</dbReference>
<dbReference type="CDD" id="cd22434">
    <property type="entry name" value="KH-I_HNRNPK_rpt3"/>
    <property type="match status" value="1"/>
</dbReference>
<dbReference type="GO" id="GO:1990904">
    <property type="term" value="C:ribonucleoprotein complex"/>
    <property type="evidence" value="ECO:0007669"/>
    <property type="project" value="UniProtKB-KW"/>
</dbReference>
<dbReference type="PANTHER" id="PTHR10288">
    <property type="entry name" value="KH DOMAIN CONTAINING RNA BINDING PROTEIN"/>
    <property type="match status" value="1"/>
</dbReference>
<evidence type="ECO:0000313" key="5">
    <source>
        <dbReference type="EMBL" id="EKC23265.1"/>
    </source>
</evidence>
<dbReference type="InParanoid" id="K1Q324"/>
<feature type="domain" description="K Homology" evidence="4">
    <location>
        <begin position="76"/>
        <end position="144"/>
    </location>
</feature>
<evidence type="ECO:0000256" key="1">
    <source>
        <dbReference type="ARBA" id="ARBA00022737"/>
    </source>
</evidence>
<feature type="domain" description="K Homology" evidence="4">
    <location>
        <begin position="469"/>
        <end position="539"/>
    </location>
</feature>
<dbReference type="PRINTS" id="PR01228">
    <property type="entry name" value="EGGSHELL"/>
</dbReference>
<keyword evidence="5" id="KW-0687">Ribonucleoprotein</keyword>
<keyword evidence="1" id="KW-0677">Repeat</keyword>
<organism evidence="5">
    <name type="scientific">Magallana gigas</name>
    <name type="common">Pacific oyster</name>
    <name type="synonym">Crassostrea gigas</name>
    <dbReference type="NCBI Taxonomy" id="29159"/>
    <lineage>
        <taxon>Eukaryota</taxon>
        <taxon>Metazoa</taxon>
        <taxon>Spiralia</taxon>
        <taxon>Lophotrochozoa</taxon>
        <taxon>Mollusca</taxon>
        <taxon>Bivalvia</taxon>
        <taxon>Autobranchia</taxon>
        <taxon>Pteriomorphia</taxon>
        <taxon>Ostreida</taxon>
        <taxon>Ostreoidea</taxon>
        <taxon>Ostreidae</taxon>
        <taxon>Magallana</taxon>
    </lineage>
</organism>
<dbReference type="FunCoup" id="K1Q324">
    <property type="interactions" value="1756"/>
</dbReference>
<dbReference type="InterPro" id="IPR004088">
    <property type="entry name" value="KH_dom_type_1"/>
</dbReference>